<keyword evidence="2" id="KW-1185">Reference proteome</keyword>
<evidence type="ECO:0000313" key="1">
    <source>
        <dbReference type="EMBL" id="ANA85804.1"/>
    </source>
</evidence>
<evidence type="ECO:0000313" key="2">
    <source>
        <dbReference type="Proteomes" id="UP000203182"/>
    </source>
</evidence>
<dbReference type="Proteomes" id="UP000203182">
    <property type="component" value="Segment"/>
</dbReference>
<protein>
    <submittedName>
        <fullName evidence="1">Uncharacterized protein</fullName>
    </submittedName>
</protein>
<organism evidence="1 2">
    <name type="scientific">Gordonia phage Woes</name>
    <dbReference type="NCBI Taxonomy" id="1838084"/>
    <lineage>
        <taxon>Viruses</taxon>
        <taxon>Duplodnaviria</taxon>
        <taxon>Heunggongvirae</taxon>
        <taxon>Uroviricota</taxon>
        <taxon>Caudoviricetes</taxon>
        <taxon>Woesvirus</taxon>
        <taxon>Woesvirus woes</taxon>
    </lineage>
</organism>
<dbReference type="EMBL" id="KU998240">
    <property type="protein sequence ID" value="ANA85804.1"/>
    <property type="molecule type" value="Genomic_DNA"/>
</dbReference>
<dbReference type="OrthoDB" id="17141at10239"/>
<accession>A0A160DG03</accession>
<reference evidence="2" key="1">
    <citation type="submission" date="2016-03" db="EMBL/GenBank/DDBJ databases">
        <authorList>
            <person name="Ploux O."/>
        </authorList>
    </citation>
    <scope>NUCLEOTIDE SEQUENCE [LARGE SCALE GENOMIC DNA]</scope>
</reference>
<gene>
    <name evidence="1" type="primary">32</name>
    <name evidence="1" type="ORF">PBI_WOES_32</name>
</gene>
<name>A0A160DG03_9CAUD</name>
<dbReference type="KEGG" id="vg:28801389"/>
<sequence>MAKTNVHKRALADAAAAMGNRVKLHSGDPGTSGANLITTTPAYANTTWAAAVDGTGSDTGKAVVVGSAVSLQIPPNTTASHYGIYTSGDVFLRGGALAEGAISSTASGAVTIDVSPVLKVS</sequence>
<proteinExistence type="predicted"/>
<dbReference type="RefSeq" id="YP_009273422.1">
    <property type="nucleotide sequence ID" value="NC_030905.1"/>
</dbReference>
<dbReference type="GeneID" id="28801389"/>